<evidence type="ECO:0000313" key="2">
    <source>
        <dbReference type="Proteomes" id="UP001497525"/>
    </source>
</evidence>
<sequence>MSTHLECTNELSSSDWANEDNFYDWVNAHSFYDSASVDKWSCVPTMPEDVGEQCKTRFYHIVRFVVCNHLILKSIQTLTRCI</sequence>
<reference evidence="1" key="1">
    <citation type="submission" date="2024-06" db="EMBL/GenBank/DDBJ databases">
        <authorList>
            <person name="Liu X."/>
            <person name="Lenzi L."/>
            <person name="Haldenby T S."/>
            <person name="Uol C."/>
        </authorList>
    </citation>
    <scope>NUCLEOTIDE SEQUENCE</scope>
</reference>
<dbReference type="EMBL" id="CAXLJL010000589">
    <property type="protein sequence ID" value="CAL5139068.1"/>
    <property type="molecule type" value="Genomic_DNA"/>
</dbReference>
<protein>
    <submittedName>
        <fullName evidence="1">Uncharacterized protein</fullName>
    </submittedName>
</protein>
<evidence type="ECO:0000313" key="1">
    <source>
        <dbReference type="EMBL" id="CAL5139068.1"/>
    </source>
</evidence>
<organism evidence="1 2">
    <name type="scientific">Calicophoron daubneyi</name>
    <name type="common">Rumen fluke</name>
    <name type="synonym">Paramphistomum daubneyi</name>
    <dbReference type="NCBI Taxonomy" id="300641"/>
    <lineage>
        <taxon>Eukaryota</taxon>
        <taxon>Metazoa</taxon>
        <taxon>Spiralia</taxon>
        <taxon>Lophotrochozoa</taxon>
        <taxon>Platyhelminthes</taxon>
        <taxon>Trematoda</taxon>
        <taxon>Digenea</taxon>
        <taxon>Plagiorchiida</taxon>
        <taxon>Pronocephalata</taxon>
        <taxon>Paramphistomoidea</taxon>
        <taxon>Paramphistomidae</taxon>
        <taxon>Calicophoron</taxon>
    </lineage>
</organism>
<dbReference type="AlphaFoldDB" id="A0AAV2TRT3"/>
<proteinExistence type="predicted"/>
<name>A0AAV2TRT3_CALDB</name>
<gene>
    <name evidence="1" type="ORF">CDAUBV1_LOCUS14116</name>
</gene>
<accession>A0AAV2TRT3</accession>
<dbReference type="Proteomes" id="UP001497525">
    <property type="component" value="Unassembled WGS sequence"/>
</dbReference>
<comment type="caution">
    <text evidence="1">The sequence shown here is derived from an EMBL/GenBank/DDBJ whole genome shotgun (WGS) entry which is preliminary data.</text>
</comment>